<gene>
    <name evidence="8" type="ORF">L0P62_04245</name>
</gene>
<dbReference type="InterPro" id="IPR027417">
    <property type="entry name" value="P-loop_NTPase"/>
</dbReference>
<evidence type="ECO:0000256" key="4">
    <source>
        <dbReference type="ARBA" id="ARBA00023125"/>
    </source>
</evidence>
<dbReference type="SUPFAM" id="SSF55785">
    <property type="entry name" value="PYP-like sensor domain (PAS domain)"/>
    <property type="match status" value="1"/>
</dbReference>
<dbReference type="GO" id="GO:0043565">
    <property type="term" value="F:sequence-specific DNA binding"/>
    <property type="evidence" value="ECO:0007669"/>
    <property type="project" value="InterPro"/>
</dbReference>
<organism evidence="8 9">
    <name type="scientific">Anaerosalibacter bizertensis</name>
    <dbReference type="NCBI Taxonomy" id="932217"/>
    <lineage>
        <taxon>Bacteria</taxon>
        <taxon>Bacillati</taxon>
        <taxon>Bacillota</taxon>
        <taxon>Tissierellia</taxon>
        <taxon>Tissierellales</taxon>
        <taxon>Sporanaerobacteraceae</taxon>
        <taxon>Anaerosalibacter</taxon>
    </lineage>
</organism>
<dbReference type="EMBL" id="JAKNID010000010">
    <property type="protein sequence ID" value="MCG4564654.1"/>
    <property type="molecule type" value="Genomic_DNA"/>
</dbReference>
<dbReference type="InterPro" id="IPR009057">
    <property type="entry name" value="Homeodomain-like_sf"/>
</dbReference>
<dbReference type="SUPFAM" id="SSF46689">
    <property type="entry name" value="Homeodomain-like"/>
    <property type="match status" value="1"/>
</dbReference>
<proteinExistence type="predicted"/>
<comment type="caution">
    <text evidence="8">The sequence shown here is derived from an EMBL/GenBank/DDBJ whole genome shotgun (WGS) entry which is preliminary data.</text>
</comment>
<protein>
    <submittedName>
        <fullName evidence="8">Sigma 54-interacting transcriptional regulator</fullName>
    </submittedName>
</protein>
<evidence type="ECO:0000256" key="3">
    <source>
        <dbReference type="ARBA" id="ARBA00023015"/>
    </source>
</evidence>
<dbReference type="Gene3D" id="1.10.8.60">
    <property type="match status" value="1"/>
</dbReference>
<accession>A0A9Q4FLJ0</accession>
<dbReference type="Pfam" id="PF25601">
    <property type="entry name" value="AAA_lid_14"/>
    <property type="match status" value="1"/>
</dbReference>
<dbReference type="PROSITE" id="PS00675">
    <property type="entry name" value="SIGMA54_INTERACT_1"/>
    <property type="match status" value="1"/>
</dbReference>
<keyword evidence="3" id="KW-0805">Transcription regulation</keyword>
<dbReference type="RefSeq" id="WP_237962760.1">
    <property type="nucleotide sequence ID" value="NZ_JAKNID010000010.1"/>
</dbReference>
<dbReference type="InterPro" id="IPR025944">
    <property type="entry name" value="Sigma_54_int_dom_CS"/>
</dbReference>
<dbReference type="PROSITE" id="PS50112">
    <property type="entry name" value="PAS"/>
    <property type="match status" value="1"/>
</dbReference>
<dbReference type="InterPro" id="IPR000014">
    <property type="entry name" value="PAS"/>
</dbReference>
<evidence type="ECO:0000313" key="9">
    <source>
        <dbReference type="Proteomes" id="UP001108123"/>
    </source>
</evidence>
<dbReference type="SMART" id="SM00382">
    <property type="entry name" value="AAA"/>
    <property type="match status" value="1"/>
</dbReference>
<dbReference type="InterPro" id="IPR035965">
    <property type="entry name" value="PAS-like_dom_sf"/>
</dbReference>
<dbReference type="InterPro" id="IPR002197">
    <property type="entry name" value="HTH_Fis"/>
</dbReference>
<dbReference type="SUPFAM" id="SSF52540">
    <property type="entry name" value="P-loop containing nucleoside triphosphate hydrolases"/>
    <property type="match status" value="1"/>
</dbReference>
<keyword evidence="5" id="KW-0804">Transcription</keyword>
<dbReference type="InterPro" id="IPR025943">
    <property type="entry name" value="Sigma_54_int_dom_ATP-bd_2"/>
</dbReference>
<evidence type="ECO:0000256" key="5">
    <source>
        <dbReference type="ARBA" id="ARBA00023163"/>
    </source>
</evidence>
<dbReference type="SMART" id="SM00091">
    <property type="entry name" value="PAS"/>
    <property type="match status" value="1"/>
</dbReference>
<dbReference type="Gene3D" id="1.10.10.60">
    <property type="entry name" value="Homeodomain-like"/>
    <property type="match status" value="1"/>
</dbReference>
<dbReference type="GO" id="GO:0005524">
    <property type="term" value="F:ATP binding"/>
    <property type="evidence" value="ECO:0007669"/>
    <property type="project" value="UniProtKB-KW"/>
</dbReference>
<evidence type="ECO:0000256" key="1">
    <source>
        <dbReference type="ARBA" id="ARBA00022741"/>
    </source>
</evidence>
<evidence type="ECO:0000259" key="7">
    <source>
        <dbReference type="PROSITE" id="PS50112"/>
    </source>
</evidence>
<dbReference type="CDD" id="cd00009">
    <property type="entry name" value="AAA"/>
    <property type="match status" value="1"/>
</dbReference>
<name>A0A9Q4FLJ0_9FIRM</name>
<dbReference type="PANTHER" id="PTHR32071">
    <property type="entry name" value="TRANSCRIPTIONAL REGULATORY PROTEIN"/>
    <property type="match status" value="1"/>
</dbReference>
<feature type="domain" description="PAS" evidence="7">
    <location>
        <begin position="1"/>
        <end position="51"/>
    </location>
</feature>
<keyword evidence="4" id="KW-0238">DNA-binding</keyword>
<dbReference type="InterPro" id="IPR058031">
    <property type="entry name" value="AAA_lid_NorR"/>
</dbReference>
<dbReference type="Proteomes" id="UP001108123">
    <property type="component" value="Unassembled WGS sequence"/>
</dbReference>
<keyword evidence="9" id="KW-1185">Reference proteome</keyword>
<dbReference type="PROSITE" id="PS00688">
    <property type="entry name" value="SIGMA54_INTERACT_3"/>
    <property type="match status" value="1"/>
</dbReference>
<feature type="domain" description="Sigma-54 factor interaction" evidence="6">
    <location>
        <begin position="153"/>
        <end position="381"/>
    </location>
</feature>
<dbReference type="GO" id="GO:0006355">
    <property type="term" value="P:regulation of DNA-templated transcription"/>
    <property type="evidence" value="ECO:0007669"/>
    <property type="project" value="InterPro"/>
</dbReference>
<keyword evidence="2" id="KW-0067">ATP-binding</keyword>
<dbReference type="FunFam" id="3.40.50.300:FF:000006">
    <property type="entry name" value="DNA-binding transcriptional regulator NtrC"/>
    <property type="match status" value="1"/>
</dbReference>
<evidence type="ECO:0000313" key="8">
    <source>
        <dbReference type="EMBL" id="MCG4564654.1"/>
    </source>
</evidence>
<evidence type="ECO:0000256" key="2">
    <source>
        <dbReference type="ARBA" id="ARBA00022840"/>
    </source>
</evidence>
<dbReference type="CDD" id="cd00130">
    <property type="entry name" value="PAS"/>
    <property type="match status" value="1"/>
</dbReference>
<evidence type="ECO:0000259" key="6">
    <source>
        <dbReference type="PROSITE" id="PS50045"/>
    </source>
</evidence>
<dbReference type="AlphaFoldDB" id="A0A9Q4FLJ0"/>
<reference evidence="8" key="1">
    <citation type="submission" date="2022-01" db="EMBL/GenBank/DDBJ databases">
        <title>Collection of gut derived symbiotic bacterial strains cultured from healthy donors.</title>
        <authorList>
            <person name="Lin H."/>
            <person name="Kohout C."/>
            <person name="Waligurski E."/>
            <person name="Pamer E.G."/>
        </authorList>
    </citation>
    <scope>NUCLEOTIDE SEQUENCE</scope>
    <source>
        <strain evidence="8">MSK.14.39</strain>
    </source>
</reference>
<dbReference type="PROSITE" id="PS50045">
    <property type="entry name" value="SIGMA54_INTERACT_4"/>
    <property type="match status" value="1"/>
</dbReference>
<dbReference type="PANTHER" id="PTHR32071:SF74">
    <property type="entry name" value="TRANSCRIPTIONAL ACTIVATOR ROCR"/>
    <property type="match status" value="1"/>
</dbReference>
<dbReference type="InterPro" id="IPR025662">
    <property type="entry name" value="Sigma_54_int_dom_ATP-bd_1"/>
</dbReference>
<keyword evidence="1" id="KW-0547">Nucleotide-binding</keyword>
<dbReference type="PRINTS" id="PR01590">
    <property type="entry name" value="HTHFIS"/>
</dbReference>
<dbReference type="NCBIfam" id="TIGR00229">
    <property type="entry name" value="sensory_box"/>
    <property type="match status" value="1"/>
</dbReference>
<dbReference type="PROSITE" id="PS00676">
    <property type="entry name" value="SIGMA54_INTERACT_2"/>
    <property type="match status" value="1"/>
</dbReference>
<dbReference type="Pfam" id="PF00158">
    <property type="entry name" value="Sigma54_activat"/>
    <property type="match status" value="1"/>
</dbReference>
<sequence length="465" mass="53042">MNYKRILELMVKHLDEGIIVVDSNLKILYFNEPSTNITGFDSKKAIDKSIFQVFPNIDENNSIFLNVINTGKPIIEYVQEYKNCKGKNVTIVTSIIPIMDGNKVSGAIEIFKDITRVMELSDKVLVLQKALYNNCNEENRFLANGTQYSLADIIGDSLPMKQLKEKICKVAFSNSPVFVFGETGTGKELVVQSLHNLSNRRDKLFIAQNCGALPENLLESILFGTVQGSFTGAKDKQGIFELADGGTLFLDELNAMNLGLQAKLLRVIEDGVVRRVGSTKTKIVDVRIITASNINPEKLVEEGKLREDLYYRLNVIYFHIPPLRERKEDIPILVDHFIKSYNRKMKMFVKGVDGEVMNYFHKNYWPGNVRELQNTIESAMNFVEGKYITMEDLQEHSLCFKNRSKKRFEKYIEKEEVGLKEAVEEYEKQIIKAALKESEQNCTKAARALKVPKQTLHGKIKRYGL</sequence>
<dbReference type="Gene3D" id="3.30.450.20">
    <property type="entry name" value="PAS domain"/>
    <property type="match status" value="1"/>
</dbReference>
<dbReference type="InterPro" id="IPR002078">
    <property type="entry name" value="Sigma_54_int"/>
</dbReference>
<dbReference type="Pfam" id="PF13426">
    <property type="entry name" value="PAS_9"/>
    <property type="match status" value="1"/>
</dbReference>
<dbReference type="Pfam" id="PF02954">
    <property type="entry name" value="HTH_8"/>
    <property type="match status" value="1"/>
</dbReference>
<dbReference type="Gene3D" id="3.40.50.300">
    <property type="entry name" value="P-loop containing nucleotide triphosphate hydrolases"/>
    <property type="match status" value="1"/>
</dbReference>
<dbReference type="InterPro" id="IPR003593">
    <property type="entry name" value="AAA+_ATPase"/>
</dbReference>